<dbReference type="InterPro" id="IPR011105">
    <property type="entry name" value="Cell_wall_hydrolase_SleB"/>
</dbReference>
<dbReference type="Pfam" id="PF07486">
    <property type="entry name" value="Hydrolase_2"/>
    <property type="match status" value="1"/>
</dbReference>
<name>A0A1I3MVL5_9HYPH</name>
<gene>
    <name evidence="3" type="ORF">SAMN03080618_01897</name>
</gene>
<dbReference type="Proteomes" id="UP000242763">
    <property type="component" value="Unassembled WGS sequence"/>
</dbReference>
<dbReference type="AlphaFoldDB" id="A0A1I3MVL5"/>
<organism evidence="3 4">
    <name type="scientific">Aquamicrobium aerolatum DSM 21857</name>
    <dbReference type="NCBI Taxonomy" id="1121003"/>
    <lineage>
        <taxon>Bacteria</taxon>
        <taxon>Pseudomonadati</taxon>
        <taxon>Pseudomonadota</taxon>
        <taxon>Alphaproteobacteria</taxon>
        <taxon>Hyphomicrobiales</taxon>
        <taxon>Phyllobacteriaceae</taxon>
        <taxon>Aerobium</taxon>
    </lineage>
</organism>
<keyword evidence="3" id="KW-0378">Hydrolase</keyword>
<reference evidence="4" key="1">
    <citation type="submission" date="2016-10" db="EMBL/GenBank/DDBJ databases">
        <authorList>
            <person name="Varghese N."/>
            <person name="Submissions S."/>
        </authorList>
    </citation>
    <scope>NUCLEOTIDE SEQUENCE [LARGE SCALE GENOMIC DNA]</scope>
    <source>
        <strain evidence="4">DSM 21857</strain>
    </source>
</reference>
<feature type="chain" id="PRO_5017287741" evidence="1">
    <location>
        <begin position="24"/>
        <end position="240"/>
    </location>
</feature>
<accession>A0A1I3MVL5</accession>
<feature type="domain" description="Cell wall hydrolase SleB" evidence="2">
    <location>
        <begin position="72"/>
        <end position="169"/>
    </location>
</feature>
<sequence>MYQNFCNVRRLPLSAVVLTCVLAGCTQGTGVLDEIATSSITSTRTTAVAYSGSMKERECLARAMFFESVRSSRDGLVAVGTVVMNRLESKKYPDSICGVVGQKNQFAPGVLTRKMDSKALPDVMAAADSVLKGERHPAVKRAKHFHQAGLRFPYNNMHYVLTAGGNSFYEKLDRRQLAALRDDGKKPRAQTQLAAHVPSSAPDAIAEAPSVPDPVLAYDVQPQAADAIGALLAQQDRPTK</sequence>
<evidence type="ECO:0000313" key="3">
    <source>
        <dbReference type="EMBL" id="SFJ00815.1"/>
    </source>
</evidence>
<evidence type="ECO:0000256" key="1">
    <source>
        <dbReference type="SAM" id="SignalP"/>
    </source>
</evidence>
<protein>
    <submittedName>
        <fullName evidence="3">Cell Wall Hydrolase</fullName>
    </submittedName>
</protein>
<evidence type="ECO:0000259" key="2">
    <source>
        <dbReference type="Pfam" id="PF07486"/>
    </source>
</evidence>
<dbReference type="EMBL" id="FORF01000009">
    <property type="protein sequence ID" value="SFJ00815.1"/>
    <property type="molecule type" value="Genomic_DNA"/>
</dbReference>
<evidence type="ECO:0000313" key="4">
    <source>
        <dbReference type="Proteomes" id="UP000242763"/>
    </source>
</evidence>
<proteinExistence type="predicted"/>
<keyword evidence="4" id="KW-1185">Reference proteome</keyword>
<dbReference type="STRING" id="1121003.SAMN03080618_01897"/>
<dbReference type="GO" id="GO:0016787">
    <property type="term" value="F:hydrolase activity"/>
    <property type="evidence" value="ECO:0007669"/>
    <property type="project" value="UniProtKB-KW"/>
</dbReference>
<dbReference type="Gene3D" id="1.10.10.2520">
    <property type="entry name" value="Cell wall hydrolase SleB, domain 1"/>
    <property type="match status" value="1"/>
</dbReference>
<dbReference type="InterPro" id="IPR042047">
    <property type="entry name" value="SleB_dom1"/>
</dbReference>
<feature type="signal peptide" evidence="1">
    <location>
        <begin position="1"/>
        <end position="23"/>
    </location>
</feature>
<keyword evidence="1" id="KW-0732">Signal</keyword>